<reference evidence="8" key="1">
    <citation type="journal article" date="2020" name="bioRxiv">
        <title>Whole genome comparisons of ergot fungi reveals the divergence and evolution of species within the genus Claviceps are the result of varying mechanisms driving genome evolution and host range expansion.</title>
        <authorList>
            <person name="Wyka S.A."/>
            <person name="Mondo S.J."/>
            <person name="Liu M."/>
            <person name="Dettman J."/>
            <person name="Nalam V."/>
            <person name="Broders K.D."/>
        </authorList>
    </citation>
    <scope>NUCLEOTIDE SEQUENCE</scope>
    <source>
        <strain evidence="8">CCC 602</strain>
    </source>
</reference>
<dbReference type="SUPFAM" id="SSF56176">
    <property type="entry name" value="FAD-binding/transporter-associated domain-like"/>
    <property type="match status" value="1"/>
</dbReference>
<dbReference type="GO" id="GO:0071949">
    <property type="term" value="F:FAD binding"/>
    <property type="evidence" value="ECO:0007669"/>
    <property type="project" value="InterPro"/>
</dbReference>
<dbReference type="InterPro" id="IPR006094">
    <property type="entry name" value="Oxid_FAD_bind_N"/>
</dbReference>
<dbReference type="InterPro" id="IPR016169">
    <property type="entry name" value="FAD-bd_PCMH_sub2"/>
</dbReference>
<evidence type="ECO:0000256" key="6">
    <source>
        <dbReference type="ARBA" id="ARBA00023136"/>
    </source>
</evidence>
<dbReference type="GO" id="GO:0050614">
    <property type="term" value="F:Delta24-sterol reductase activity"/>
    <property type="evidence" value="ECO:0007669"/>
    <property type="project" value="UniProtKB-EC"/>
</dbReference>
<dbReference type="GO" id="GO:0005737">
    <property type="term" value="C:cytoplasm"/>
    <property type="evidence" value="ECO:0007669"/>
    <property type="project" value="TreeGrafter"/>
</dbReference>
<evidence type="ECO:0000256" key="4">
    <source>
        <dbReference type="ARBA" id="ARBA00022989"/>
    </source>
</evidence>
<comment type="caution">
    <text evidence="8">The sequence shown here is derived from an EMBL/GenBank/DDBJ whole genome shotgun (WGS) entry which is preliminary data.</text>
</comment>
<keyword evidence="5" id="KW-0560">Oxidoreductase</keyword>
<dbReference type="PROSITE" id="PS51387">
    <property type="entry name" value="FAD_PCMH"/>
    <property type="match status" value="1"/>
</dbReference>
<evidence type="ECO:0000256" key="5">
    <source>
        <dbReference type="ARBA" id="ARBA00023002"/>
    </source>
</evidence>
<dbReference type="GO" id="GO:0000246">
    <property type="term" value="F:Delta24(24-1) sterol reductase activity"/>
    <property type="evidence" value="ECO:0007669"/>
    <property type="project" value="TreeGrafter"/>
</dbReference>
<dbReference type="Pfam" id="PF01565">
    <property type="entry name" value="FAD_binding_4"/>
    <property type="match status" value="1"/>
</dbReference>
<organism evidence="8 9">
    <name type="scientific">Claviceps pusilla</name>
    <dbReference type="NCBI Taxonomy" id="123648"/>
    <lineage>
        <taxon>Eukaryota</taxon>
        <taxon>Fungi</taxon>
        <taxon>Dikarya</taxon>
        <taxon>Ascomycota</taxon>
        <taxon>Pezizomycotina</taxon>
        <taxon>Sordariomycetes</taxon>
        <taxon>Hypocreomycetidae</taxon>
        <taxon>Hypocreales</taxon>
        <taxon>Clavicipitaceae</taxon>
        <taxon>Claviceps</taxon>
    </lineage>
</organism>
<feature type="domain" description="FAD-binding PCMH-type" evidence="7">
    <location>
        <begin position="1"/>
        <end position="169"/>
    </location>
</feature>
<dbReference type="InterPro" id="IPR016166">
    <property type="entry name" value="FAD-bd_PCMH"/>
</dbReference>
<dbReference type="OrthoDB" id="415825at2759"/>
<keyword evidence="4" id="KW-1133">Transmembrane helix</keyword>
<proteinExistence type="predicted"/>
<name>A0A9P7T099_9HYPO</name>
<sequence>MPFEAHDQAVQSIALHVKGFSQRQKPFRIYHGSTNSTRTSQRRADNTIDTSRLNHVLSVDTAKLTALVEPNVPMDQLVKATLEHDLMPPVVMEFPGITVGGGFSGTSGESSSFRHGAFDATMESIEIVLADGTITRASKADKPDVFWGAASAFGTLGVVTLLEIQLKPAKKFVELRYCLCGRAEETASRMRSACNEDANDFVDGIVFDEQTALLCCGRMTDVMPPGVLKTRTFSGRKDPWFYTRARDVQKELVDKRNKMRKKTANKGMESPDEMAETAALEESLEVVDYIPLVEYLFRYDRGAFWVGKYSFRYFLTPFNRITRFLLDDFMHTRVMYRAVHKSGLADYYMVQDVGVPFDRTAEFQAWLHDTLHIYPLWLCPLRIRRDDPDSAYGLHSDFSDPNTPDLVNFGVWGPLTGRSRRTVVELNRALERKVQELHGRKWLYAHAYYPEEEFWRNYDRESYDALRAKYGATYLPSVFDKVKVDVDREEAERKQSWKTRTRAVVGGVWPLRGLKGFYGAMGTGDYLMRGKEKRE</sequence>
<dbReference type="FunFam" id="3.30.465.10:FF:000031">
    <property type="entry name" value="FAD binding domain protein"/>
    <property type="match status" value="1"/>
</dbReference>
<evidence type="ECO:0000256" key="1">
    <source>
        <dbReference type="ARBA" id="ARBA00004167"/>
    </source>
</evidence>
<evidence type="ECO:0000313" key="9">
    <source>
        <dbReference type="Proteomes" id="UP000748025"/>
    </source>
</evidence>
<accession>A0A9P7T099</accession>
<protein>
    <recommendedName>
        <fullName evidence="2">Delta(24)-sterol reductase</fullName>
        <ecNumber evidence="2">1.3.1.72</ecNumber>
    </recommendedName>
</protein>
<evidence type="ECO:0000313" key="8">
    <source>
        <dbReference type="EMBL" id="KAG6008303.1"/>
    </source>
</evidence>
<evidence type="ECO:0000256" key="2">
    <source>
        <dbReference type="ARBA" id="ARBA00012405"/>
    </source>
</evidence>
<dbReference type="GO" id="GO:0016020">
    <property type="term" value="C:membrane"/>
    <property type="evidence" value="ECO:0007669"/>
    <property type="project" value="UniProtKB-SubCell"/>
</dbReference>
<dbReference type="InterPro" id="IPR036318">
    <property type="entry name" value="FAD-bd_PCMH-like_sf"/>
</dbReference>
<dbReference type="GO" id="GO:0008202">
    <property type="term" value="P:steroid metabolic process"/>
    <property type="evidence" value="ECO:0007669"/>
    <property type="project" value="TreeGrafter"/>
</dbReference>
<dbReference type="PANTHER" id="PTHR10801:SF0">
    <property type="entry name" value="DELTA(24)-STEROL REDUCTASE"/>
    <property type="match status" value="1"/>
</dbReference>
<keyword evidence="6" id="KW-0472">Membrane</keyword>
<dbReference type="AlphaFoldDB" id="A0A9P7T099"/>
<evidence type="ECO:0000256" key="3">
    <source>
        <dbReference type="ARBA" id="ARBA00022692"/>
    </source>
</evidence>
<gene>
    <name evidence="8" type="ORF">E4U43_000177</name>
</gene>
<keyword evidence="3" id="KW-0812">Transmembrane</keyword>
<comment type="subcellular location">
    <subcellularLocation>
        <location evidence="1">Membrane</location>
        <topology evidence="1">Single-pass membrane protein</topology>
    </subcellularLocation>
</comment>
<dbReference type="Gene3D" id="3.30.465.10">
    <property type="match status" value="1"/>
</dbReference>
<dbReference type="InterPro" id="IPR040165">
    <property type="entry name" value="Diminuto-like"/>
</dbReference>
<dbReference type="PANTHER" id="PTHR10801">
    <property type="entry name" value="24-DEHYDROCHOLESTEROL REDUCTASE"/>
    <property type="match status" value="1"/>
</dbReference>
<dbReference type="EC" id="1.3.1.72" evidence="2"/>
<dbReference type="Proteomes" id="UP000748025">
    <property type="component" value="Unassembled WGS sequence"/>
</dbReference>
<keyword evidence="9" id="KW-1185">Reference proteome</keyword>
<evidence type="ECO:0000259" key="7">
    <source>
        <dbReference type="PROSITE" id="PS51387"/>
    </source>
</evidence>
<dbReference type="EMBL" id="SRPW01001051">
    <property type="protein sequence ID" value="KAG6008303.1"/>
    <property type="molecule type" value="Genomic_DNA"/>
</dbReference>